<reference evidence="2 3" key="1">
    <citation type="submission" date="2020-07" db="EMBL/GenBank/DDBJ databases">
        <title>Sequencing the genomes of 1000 actinobacteria strains.</title>
        <authorList>
            <person name="Klenk H.-P."/>
        </authorList>
    </citation>
    <scope>NUCLEOTIDE SEQUENCE [LARGE SCALE GENOMIC DNA]</scope>
    <source>
        <strain evidence="2 3">DSM 18965</strain>
    </source>
</reference>
<dbReference type="RefSeq" id="WP_179614653.1">
    <property type="nucleotide sequence ID" value="NZ_CP059163.1"/>
</dbReference>
<gene>
    <name evidence="2" type="ORF">BKA08_001044</name>
</gene>
<evidence type="ECO:0000313" key="3">
    <source>
        <dbReference type="Proteomes" id="UP000516957"/>
    </source>
</evidence>
<protein>
    <submittedName>
        <fullName evidence="2">Uncharacterized protein</fullName>
    </submittedName>
</protein>
<keyword evidence="3" id="KW-1185">Reference proteome</keyword>
<dbReference type="EMBL" id="JACCBE010000001">
    <property type="protein sequence ID" value="NYD56806.1"/>
    <property type="molecule type" value="Genomic_DNA"/>
</dbReference>
<feature type="region of interest" description="Disordered" evidence="1">
    <location>
        <begin position="116"/>
        <end position="137"/>
    </location>
</feature>
<evidence type="ECO:0000256" key="1">
    <source>
        <dbReference type="SAM" id="MobiDB-lite"/>
    </source>
</evidence>
<accession>A0A7Y9EZW8</accession>
<name>A0A7Y9EZW8_9ACTN</name>
<organism evidence="2 3">
    <name type="scientific">Nocardioides marinisabuli</name>
    <dbReference type="NCBI Taxonomy" id="419476"/>
    <lineage>
        <taxon>Bacteria</taxon>
        <taxon>Bacillati</taxon>
        <taxon>Actinomycetota</taxon>
        <taxon>Actinomycetes</taxon>
        <taxon>Propionibacteriales</taxon>
        <taxon>Nocardioidaceae</taxon>
        <taxon>Nocardioides</taxon>
    </lineage>
</organism>
<dbReference type="Proteomes" id="UP000516957">
    <property type="component" value="Unassembled WGS sequence"/>
</dbReference>
<dbReference type="AlphaFoldDB" id="A0A7Y9EZW8"/>
<sequence length="137" mass="15389">MDADRLQCAEQALRSVPEDYRQVDGAEVASRERGQSRHRGMYIGWAWGQDGQGRHFLDLLSDHRHPGMLATRYFANGDTEPIEVPASMRAASVDPVEDAELERRYFARNRAAYADLRERGLLPPEPGASPTSSEPSY</sequence>
<comment type="caution">
    <text evidence="2">The sequence shown here is derived from an EMBL/GenBank/DDBJ whole genome shotgun (WGS) entry which is preliminary data.</text>
</comment>
<proteinExistence type="predicted"/>
<evidence type="ECO:0000313" key="2">
    <source>
        <dbReference type="EMBL" id="NYD56806.1"/>
    </source>
</evidence>